<reference evidence="3 4" key="1">
    <citation type="submission" date="2022-03" db="EMBL/GenBank/DDBJ databases">
        <title>Novel taxa within the pig intestine.</title>
        <authorList>
            <person name="Wylensek D."/>
            <person name="Bishof K."/>
            <person name="Afrizal A."/>
            <person name="Clavel T."/>
        </authorList>
    </citation>
    <scope>NUCLEOTIDE SEQUENCE [LARGE SCALE GENOMIC DNA]</scope>
    <source>
        <strain evidence="3 4">CLA-KB-P133</strain>
    </source>
</reference>
<evidence type="ECO:0000259" key="2">
    <source>
        <dbReference type="Pfam" id="PF01757"/>
    </source>
</evidence>
<dbReference type="RefSeq" id="WP_370596190.1">
    <property type="nucleotide sequence ID" value="NZ_JALBUR010000017.1"/>
</dbReference>
<keyword evidence="1" id="KW-0812">Transmembrane</keyword>
<keyword evidence="1" id="KW-0472">Membrane</keyword>
<dbReference type="EMBL" id="JALBUR010000017">
    <property type="protein sequence ID" value="MDX8419936.1"/>
    <property type="molecule type" value="Genomic_DNA"/>
</dbReference>
<keyword evidence="4" id="KW-1185">Reference proteome</keyword>
<dbReference type="Pfam" id="PF01757">
    <property type="entry name" value="Acyl_transf_3"/>
    <property type="match status" value="1"/>
</dbReference>
<dbReference type="InterPro" id="IPR002656">
    <property type="entry name" value="Acyl_transf_3_dom"/>
</dbReference>
<evidence type="ECO:0000313" key="4">
    <source>
        <dbReference type="Proteomes" id="UP001286174"/>
    </source>
</evidence>
<dbReference type="GO" id="GO:0016020">
    <property type="term" value="C:membrane"/>
    <property type="evidence" value="ECO:0007669"/>
    <property type="project" value="TreeGrafter"/>
</dbReference>
<dbReference type="GO" id="GO:0016747">
    <property type="term" value="F:acyltransferase activity, transferring groups other than amino-acyl groups"/>
    <property type="evidence" value="ECO:0007669"/>
    <property type="project" value="InterPro"/>
</dbReference>
<protein>
    <submittedName>
        <fullName evidence="3">Acyltransferase</fullName>
    </submittedName>
</protein>
<accession>A0AB35U5G9</accession>
<evidence type="ECO:0000256" key="1">
    <source>
        <dbReference type="SAM" id="Phobius"/>
    </source>
</evidence>
<dbReference type="Proteomes" id="UP001286174">
    <property type="component" value="Unassembled WGS sequence"/>
</dbReference>
<feature type="transmembrane region" description="Helical" evidence="1">
    <location>
        <begin position="260"/>
        <end position="277"/>
    </location>
</feature>
<dbReference type="InterPro" id="IPR050879">
    <property type="entry name" value="Acyltransferase_3"/>
</dbReference>
<feature type="transmembrane region" description="Helical" evidence="1">
    <location>
        <begin position="186"/>
        <end position="205"/>
    </location>
</feature>
<keyword evidence="1" id="KW-1133">Transmembrane helix</keyword>
<feature type="transmembrane region" description="Helical" evidence="1">
    <location>
        <begin position="235"/>
        <end position="254"/>
    </location>
</feature>
<dbReference type="GO" id="GO:0000271">
    <property type="term" value="P:polysaccharide biosynthetic process"/>
    <property type="evidence" value="ECO:0007669"/>
    <property type="project" value="TreeGrafter"/>
</dbReference>
<feature type="transmembrane region" description="Helical" evidence="1">
    <location>
        <begin position="154"/>
        <end position="174"/>
    </location>
</feature>
<proteinExistence type="predicted"/>
<name>A0AB35U5G9_9FIRM</name>
<gene>
    <name evidence="3" type="ORF">MOZ60_07485</name>
</gene>
<organism evidence="3 4">
    <name type="scientific">Grylomicrobium aquisgranensis</name>
    <dbReference type="NCBI Taxonomy" id="2926318"/>
    <lineage>
        <taxon>Bacteria</taxon>
        <taxon>Bacillati</taxon>
        <taxon>Bacillota</taxon>
        <taxon>Erysipelotrichia</taxon>
        <taxon>Erysipelotrichales</taxon>
        <taxon>Erysipelotrichaceae</taxon>
        <taxon>Grylomicrobium</taxon>
    </lineage>
</organism>
<keyword evidence="3" id="KW-0012">Acyltransferase</keyword>
<feature type="transmembrane region" description="Helical" evidence="1">
    <location>
        <begin position="55"/>
        <end position="73"/>
    </location>
</feature>
<keyword evidence="3" id="KW-0808">Transferase</keyword>
<comment type="caution">
    <text evidence="3">The sequence shown here is derived from an EMBL/GenBank/DDBJ whole genome shotgun (WGS) entry which is preliminary data.</text>
</comment>
<sequence length="341" mass="38640">MKTLLSDKLRLRSSNVNLLRFIAAIAVIICHSYAITSNREDLVSVYTNGQCNLGGIAVAVFFVLSGLYVAKSLSKEHSTRTFLWKRCKRIFPQLWIVVILSVLILGPFFTNLQLSLYFCSFETWKYLLNLVLLPVHNLPGVFGKNAYQTINGPLWTMPIEFACYVFLAINAFIAEKSKNHTIHNRINLDILSIIAFELLFLASIYLNNSMMISVFRPVVCFWVGVLMFDYSDRVVLSPLIGTAGMAILILAARISPIFNILLPLLFSYSIIAIVLGLPQIKWNWKMFELSYEMYLLGWPTQQILVAAIGTMSPFMNWLIAVPLVIVEGFLLSNITKFIFKG</sequence>
<feature type="transmembrane region" description="Helical" evidence="1">
    <location>
        <begin position="18"/>
        <end position="35"/>
    </location>
</feature>
<dbReference type="PANTHER" id="PTHR23028">
    <property type="entry name" value="ACETYLTRANSFERASE"/>
    <property type="match status" value="1"/>
</dbReference>
<feature type="domain" description="Acyltransferase 3" evidence="2">
    <location>
        <begin position="15"/>
        <end position="326"/>
    </location>
</feature>
<evidence type="ECO:0000313" key="3">
    <source>
        <dbReference type="EMBL" id="MDX8419936.1"/>
    </source>
</evidence>
<dbReference type="AlphaFoldDB" id="A0AB35U5G9"/>
<feature type="transmembrane region" description="Helical" evidence="1">
    <location>
        <begin position="94"/>
        <end position="118"/>
    </location>
</feature>
<dbReference type="PANTHER" id="PTHR23028:SF53">
    <property type="entry name" value="ACYL_TRANSF_3 DOMAIN-CONTAINING PROTEIN"/>
    <property type="match status" value="1"/>
</dbReference>